<name>A0A9N8W6B4_9GLOM</name>
<protein>
    <submittedName>
        <fullName evidence="2">8085_t:CDS:1</fullName>
    </submittedName>
</protein>
<keyword evidence="3" id="KW-1185">Reference proteome</keyword>
<comment type="caution">
    <text evidence="2">The sequence shown here is derived from an EMBL/GenBank/DDBJ whole genome shotgun (WGS) entry which is preliminary data.</text>
</comment>
<feature type="coiled-coil region" evidence="1">
    <location>
        <begin position="57"/>
        <end position="84"/>
    </location>
</feature>
<dbReference type="EMBL" id="CAJVPK010000212">
    <property type="protein sequence ID" value="CAG8475197.1"/>
    <property type="molecule type" value="Genomic_DNA"/>
</dbReference>
<accession>A0A9N8W6B4</accession>
<dbReference type="AlphaFoldDB" id="A0A9N8W6B4"/>
<keyword evidence="1" id="KW-0175">Coiled coil</keyword>
<evidence type="ECO:0000256" key="1">
    <source>
        <dbReference type="SAM" id="Coils"/>
    </source>
</evidence>
<evidence type="ECO:0000313" key="2">
    <source>
        <dbReference type="EMBL" id="CAG8475197.1"/>
    </source>
</evidence>
<organism evidence="2 3">
    <name type="scientific">Diversispora eburnea</name>
    <dbReference type="NCBI Taxonomy" id="1213867"/>
    <lineage>
        <taxon>Eukaryota</taxon>
        <taxon>Fungi</taxon>
        <taxon>Fungi incertae sedis</taxon>
        <taxon>Mucoromycota</taxon>
        <taxon>Glomeromycotina</taxon>
        <taxon>Glomeromycetes</taxon>
        <taxon>Diversisporales</taxon>
        <taxon>Diversisporaceae</taxon>
        <taxon>Diversispora</taxon>
    </lineage>
</organism>
<dbReference type="OrthoDB" id="2379098at2759"/>
<sequence>MDLSGKTKKSTFYDKYEPSDTFTKVAKGTVKIITFINNSIPDDFDEILNTDNDKWNYYNINEKIENLNLELQEQQKILTVMEYNKKRKHQKTIRLIDDEDIAEECLNFKKEQLHQKNLKNLLNKIY</sequence>
<proteinExistence type="predicted"/>
<gene>
    <name evidence="2" type="ORF">DEBURN_LOCUS3364</name>
</gene>
<dbReference type="Proteomes" id="UP000789706">
    <property type="component" value="Unassembled WGS sequence"/>
</dbReference>
<reference evidence="2" key="1">
    <citation type="submission" date="2021-06" db="EMBL/GenBank/DDBJ databases">
        <authorList>
            <person name="Kallberg Y."/>
            <person name="Tangrot J."/>
            <person name="Rosling A."/>
        </authorList>
    </citation>
    <scope>NUCLEOTIDE SEQUENCE</scope>
    <source>
        <strain evidence="2">AZ414A</strain>
    </source>
</reference>
<evidence type="ECO:0000313" key="3">
    <source>
        <dbReference type="Proteomes" id="UP000789706"/>
    </source>
</evidence>